<feature type="compositionally biased region" description="Polar residues" evidence="8">
    <location>
        <begin position="650"/>
        <end position="684"/>
    </location>
</feature>
<dbReference type="SUPFAM" id="SSF90209">
    <property type="entry name" value="Ran binding protein zinc finger-like"/>
    <property type="match status" value="1"/>
</dbReference>
<dbReference type="InterPro" id="IPR000988">
    <property type="entry name" value="Ribosomal_eL24-rel_N"/>
</dbReference>
<keyword evidence="6" id="KW-0687">Ribonucleoprotein</keyword>
<evidence type="ECO:0000256" key="3">
    <source>
        <dbReference type="ARBA" id="ARBA00022771"/>
    </source>
</evidence>
<feature type="region of interest" description="Disordered" evidence="8">
    <location>
        <begin position="389"/>
        <end position="419"/>
    </location>
</feature>
<dbReference type="InterPro" id="IPR011017">
    <property type="entry name" value="TRASH_dom"/>
</dbReference>
<proteinExistence type="inferred from homology"/>
<dbReference type="PANTHER" id="PTHR23111:SF30">
    <property type="entry name" value="ZINC FINGER PROTEIN VAR3, CHLOROPLASTIC"/>
    <property type="match status" value="1"/>
</dbReference>
<feature type="region of interest" description="Disordered" evidence="8">
    <location>
        <begin position="436"/>
        <end position="474"/>
    </location>
</feature>
<feature type="compositionally biased region" description="Polar residues" evidence="8">
    <location>
        <begin position="389"/>
        <end position="402"/>
    </location>
</feature>
<dbReference type="InterPro" id="IPR036443">
    <property type="entry name" value="Znf_RanBP2_sf"/>
</dbReference>
<dbReference type="GO" id="GO:1990904">
    <property type="term" value="C:ribonucleoprotein complex"/>
    <property type="evidence" value="ECO:0007669"/>
    <property type="project" value="UniProtKB-KW"/>
</dbReference>
<evidence type="ECO:0000259" key="9">
    <source>
        <dbReference type="PROSITE" id="PS50199"/>
    </source>
</evidence>
<keyword evidence="4" id="KW-0862">Zinc</keyword>
<dbReference type="Proteomes" id="UP000324705">
    <property type="component" value="Chromosome 3A"/>
</dbReference>
<sequence length="1310" mass="142993">MGSASKLLSSLLLTSSPLRLRPSAAASPLPYSSSSASSAPPLHAPFPEWSRLVDRLAAAGYAARAPSPADELAVASGSGLSAEAESAVSSCLAFARDRPDLLRSLPTMDVEVVVSNVAPALFKGGEESAQRLQQYLAGEEDNAIQSGRAETVDIVRYLLSYTYSSSNNYLEDKELTDSAVRNILAELVNSSGLAHTSSFVESTVESQPERFSRHPGQNVEMKRGDWICTRCSFMNFARNARCLECNEHRPKKMLTGGEWECPQCACKRPATTASAGTGLGGVAELLSGTNAGRSEIERKLAESDEKAERWLSKVSQLDDSADLSSLATDEDFPEIMPMRKGVNKFVVSTRKTPLERRLASAQYSSNNSPQATASDSKISQTLDRILGRSASTSAPNNQSDNGGVNAETPRKLTGHLGDIDPVPFVPLSADLFTKPQNAKSNEQADRDCQINKETGSSTPDIPQASTERKDVDKSLDTAEKWSKKVAELDSVNDLSSAISDEDFPDIMPMRKGENRFVISKKKDRSLTSPQYQRRSVLEQANNSDFVPFVPFPPDYFAKKDAPSESTPDTGIVSESSPSADKLPETNAPSRHLGNNPNTSQVIGPQGSSITSNENWNRNYSQQSSSPGSYTRGGSSSQQYQQQPYEMGDRSTGTPNSGAWNPNYSQGTSTDVRGGSSNYQRQQQPHEGGDRSRETSNTGALNTNHSPGRFNDVRGGSSNYQHQQQPHEAGGRSSGTSNTGAWNTNYSQSHGRFNDGRGGSNNYHHQQQPHEVGDRSSGTSNTGAWNTNYSQSQGRFNDGRGGSSNYQYQTQPHQAGGPSSGSSNTLNTNYSQGSFNEGRDTSTYNQGSYPTQPSYTPGYSDHSNSNAWSSNNNQNWSGSHPDSRVSTTGIGSTNPNQATGYSSYGGGGYTGKSLEGSAVKDPDPLDMSEEAKAERWFRRAAQIKDISELANIPDEDFPEIMPMRKGVNRFVVSKRKTPLERRLTSPQYRRNLPVMSIIAWQEDPLISGFFFTRGGVAQKRHSTGNEKAYKTKNPVEQQWAPTSKPYSNGPLAQQPHAHPTPREVGACESSKAEKMVLKTELCRFSGQKIYPGKGIRFIRSDSQVFLFANSKCKRYFHNRLKPAKLCWTAMYRKQHKKDIHAEAAKKRRRTTKKPYSRSIVGATLEVIQKKRAEKPEVRDAAREAALREIKERIKKTKDEKKAKKAEVTKSQKSQGGKGAVQKGSKGPKIGGVAGADESLWGPSCQCGYDLVLHLGMAVAMLLECGGDDWCGFEEDGGEYDHLLKGGLALTLKPALKRLGLVPYRARSRSRC</sequence>
<dbReference type="Gene3D" id="6.10.250.1270">
    <property type="match status" value="1"/>
</dbReference>
<dbReference type="GO" id="GO:0005737">
    <property type="term" value="C:cytoplasm"/>
    <property type="evidence" value="ECO:0007669"/>
    <property type="project" value="TreeGrafter"/>
</dbReference>
<feature type="compositionally biased region" description="Polar residues" evidence="8">
    <location>
        <begin position="586"/>
        <end position="633"/>
    </location>
</feature>
<dbReference type="Pfam" id="PF01246">
    <property type="entry name" value="Ribosomal_L24e"/>
    <property type="match status" value="1"/>
</dbReference>
<protein>
    <recommendedName>
        <fullName evidence="9">RanBP2-type domain-containing protein</fullName>
    </recommendedName>
</protein>
<dbReference type="GO" id="GO:0008270">
    <property type="term" value="F:zinc ion binding"/>
    <property type="evidence" value="ECO:0007669"/>
    <property type="project" value="UniProtKB-KW"/>
</dbReference>
<dbReference type="SMART" id="SM00547">
    <property type="entry name" value="ZnF_RBZ"/>
    <property type="match status" value="1"/>
</dbReference>
<feature type="compositionally biased region" description="Polar residues" evidence="8">
    <location>
        <begin position="775"/>
        <end position="794"/>
    </location>
</feature>
<evidence type="ECO:0000256" key="7">
    <source>
        <dbReference type="PROSITE-ProRule" id="PRU00322"/>
    </source>
</evidence>
<feature type="region of interest" description="Disordered" evidence="8">
    <location>
        <begin position="552"/>
        <end position="903"/>
    </location>
</feature>
<dbReference type="Gene3D" id="2.30.170.20">
    <property type="entry name" value="Ribosomal protein L24e"/>
    <property type="match status" value="1"/>
</dbReference>
<feature type="compositionally biased region" description="Low complexity" evidence="8">
    <location>
        <begin position="862"/>
        <end position="878"/>
    </location>
</feature>
<dbReference type="GO" id="GO:0003735">
    <property type="term" value="F:structural constituent of ribosome"/>
    <property type="evidence" value="ECO:0007669"/>
    <property type="project" value="UniProtKB-ARBA"/>
</dbReference>
<dbReference type="Gramene" id="TRITD3Av1G209040.3">
    <property type="protein sequence ID" value="TRITD3Av1G209040.3"/>
    <property type="gene ID" value="TRITD3Av1G209040"/>
</dbReference>
<evidence type="ECO:0000313" key="10">
    <source>
        <dbReference type="EMBL" id="VAH65293.1"/>
    </source>
</evidence>
<dbReference type="Gene3D" id="4.10.1060.10">
    <property type="entry name" value="Zinc finger, RanBP2-type"/>
    <property type="match status" value="1"/>
</dbReference>
<evidence type="ECO:0000256" key="8">
    <source>
        <dbReference type="SAM" id="MobiDB-lite"/>
    </source>
</evidence>
<accession>A0A9R0RS02</accession>
<dbReference type="CDD" id="cd00472">
    <property type="entry name" value="Ribosomal_L24e_L24"/>
    <property type="match status" value="1"/>
</dbReference>
<evidence type="ECO:0000313" key="11">
    <source>
        <dbReference type="Proteomes" id="UP000324705"/>
    </source>
</evidence>
<feature type="compositionally biased region" description="Basic and acidic residues" evidence="8">
    <location>
        <begin position="1194"/>
        <end position="1208"/>
    </location>
</feature>
<feature type="region of interest" description="Disordered" evidence="8">
    <location>
        <begin position="1194"/>
        <end position="1227"/>
    </location>
</feature>
<feature type="compositionally biased region" description="Polar residues" evidence="8">
    <location>
        <begin position="526"/>
        <end position="538"/>
    </location>
</feature>
<dbReference type="SMART" id="SM00746">
    <property type="entry name" value="TRASH"/>
    <property type="match status" value="1"/>
</dbReference>
<reference evidence="10 11" key="1">
    <citation type="submission" date="2017-09" db="EMBL/GenBank/DDBJ databases">
        <authorList>
            <consortium name="International Durum Wheat Genome Sequencing Consortium (IDWGSC)"/>
            <person name="Milanesi L."/>
        </authorList>
    </citation>
    <scope>NUCLEOTIDE SEQUENCE [LARGE SCALE GENOMIC DNA]</scope>
    <source>
        <strain evidence="11">cv. Svevo</strain>
    </source>
</reference>
<dbReference type="FunFam" id="2.30.170.20:FF:000003">
    <property type="entry name" value="60S ribosomal protein L24"/>
    <property type="match status" value="1"/>
</dbReference>
<feature type="compositionally biased region" description="Polar residues" evidence="8">
    <location>
        <begin position="1033"/>
        <end position="1045"/>
    </location>
</feature>
<name>A0A9R0RS02_TRITD</name>
<feature type="compositionally biased region" description="Polar residues" evidence="8">
    <location>
        <begin position="883"/>
        <end position="897"/>
    </location>
</feature>
<feature type="domain" description="RanBP2-type" evidence="9">
    <location>
        <begin position="222"/>
        <end position="251"/>
    </location>
</feature>
<dbReference type="PROSITE" id="PS01358">
    <property type="entry name" value="ZF_RANBP2_1"/>
    <property type="match status" value="1"/>
</dbReference>
<dbReference type="InterPro" id="IPR001876">
    <property type="entry name" value="Znf_RanBP2"/>
</dbReference>
<evidence type="ECO:0000256" key="6">
    <source>
        <dbReference type="ARBA" id="ARBA00023274"/>
    </source>
</evidence>
<dbReference type="InterPro" id="IPR023442">
    <property type="entry name" value="Ribosomal_eL24_CS"/>
</dbReference>
<feature type="compositionally biased region" description="Polar residues" evidence="8">
    <location>
        <begin position="733"/>
        <end position="750"/>
    </location>
</feature>
<dbReference type="PROSITE" id="PS50199">
    <property type="entry name" value="ZF_RANBP2_2"/>
    <property type="match status" value="1"/>
</dbReference>
<dbReference type="GO" id="GO:0003729">
    <property type="term" value="F:mRNA binding"/>
    <property type="evidence" value="ECO:0007669"/>
    <property type="project" value="TreeGrafter"/>
</dbReference>
<feature type="compositionally biased region" description="Polar residues" evidence="8">
    <location>
        <begin position="715"/>
        <end position="725"/>
    </location>
</feature>
<keyword evidence="3 7" id="KW-0863">Zinc-finger</keyword>
<keyword evidence="2" id="KW-0479">Metal-binding</keyword>
<dbReference type="PROSITE" id="PS01073">
    <property type="entry name" value="RIBOSOMAL_L24E"/>
    <property type="match status" value="1"/>
</dbReference>
<comment type="similarity">
    <text evidence="1">Belongs to the eukaryotic ribosomal protein eL24 family.</text>
</comment>
<dbReference type="InterPro" id="IPR038630">
    <property type="entry name" value="L24e/L24_sf"/>
</dbReference>
<feature type="compositionally biased region" description="Polar residues" evidence="8">
    <location>
        <begin position="694"/>
        <end position="705"/>
    </location>
</feature>
<dbReference type="PANTHER" id="PTHR23111">
    <property type="entry name" value="ZINC FINGER PROTEIN"/>
    <property type="match status" value="1"/>
</dbReference>
<feature type="compositionally biased region" description="Polar residues" evidence="8">
    <location>
        <begin position="563"/>
        <end position="578"/>
    </location>
</feature>
<keyword evidence="5" id="KW-0689">Ribosomal protein</keyword>
<feature type="compositionally biased region" description="Polar residues" evidence="8">
    <location>
        <begin position="819"/>
        <end position="856"/>
    </location>
</feature>
<dbReference type="GO" id="GO:0005840">
    <property type="term" value="C:ribosome"/>
    <property type="evidence" value="ECO:0007669"/>
    <property type="project" value="UniProtKB-KW"/>
</dbReference>
<evidence type="ECO:0000256" key="2">
    <source>
        <dbReference type="ARBA" id="ARBA00022723"/>
    </source>
</evidence>
<evidence type="ECO:0000256" key="4">
    <source>
        <dbReference type="ARBA" id="ARBA00022833"/>
    </source>
</evidence>
<feature type="compositionally biased region" description="Polar residues" evidence="8">
    <location>
        <begin position="451"/>
        <end position="465"/>
    </location>
</feature>
<gene>
    <name evidence="10" type="ORF">TRITD_3Av1G209040</name>
</gene>
<feature type="compositionally biased region" description="Polar residues" evidence="8">
    <location>
        <begin position="802"/>
        <end position="812"/>
    </location>
</feature>
<feature type="region of interest" description="Disordered" evidence="8">
    <location>
        <begin position="1021"/>
        <end position="1063"/>
    </location>
</feature>
<dbReference type="SUPFAM" id="SSF57716">
    <property type="entry name" value="Glucocorticoid receptor-like (DNA-binding domain)"/>
    <property type="match status" value="1"/>
</dbReference>
<dbReference type="EMBL" id="LT934115">
    <property type="protein sequence ID" value="VAH65293.1"/>
    <property type="molecule type" value="Genomic_DNA"/>
</dbReference>
<feature type="region of interest" description="Disordered" evidence="8">
    <location>
        <begin position="518"/>
        <end position="538"/>
    </location>
</feature>
<evidence type="ECO:0000256" key="5">
    <source>
        <dbReference type="ARBA" id="ARBA00022980"/>
    </source>
</evidence>
<organism evidence="10 11">
    <name type="scientific">Triticum turgidum subsp. durum</name>
    <name type="common">Durum wheat</name>
    <name type="synonym">Triticum durum</name>
    <dbReference type="NCBI Taxonomy" id="4567"/>
    <lineage>
        <taxon>Eukaryota</taxon>
        <taxon>Viridiplantae</taxon>
        <taxon>Streptophyta</taxon>
        <taxon>Embryophyta</taxon>
        <taxon>Tracheophyta</taxon>
        <taxon>Spermatophyta</taxon>
        <taxon>Magnoliopsida</taxon>
        <taxon>Liliopsida</taxon>
        <taxon>Poales</taxon>
        <taxon>Poaceae</taxon>
        <taxon>BOP clade</taxon>
        <taxon>Pooideae</taxon>
        <taxon>Triticodae</taxon>
        <taxon>Triticeae</taxon>
        <taxon>Triticinae</taxon>
        <taxon>Triticum</taxon>
    </lineage>
</organism>
<evidence type="ECO:0000256" key="1">
    <source>
        <dbReference type="ARBA" id="ARBA00005647"/>
    </source>
</evidence>
<keyword evidence="11" id="KW-1185">Reference proteome</keyword>